<name>A0AAV9J653_9PEZI</name>
<comment type="caution">
    <text evidence="1">The sequence shown here is derived from an EMBL/GenBank/DDBJ whole genome shotgun (WGS) entry which is preliminary data.</text>
</comment>
<organism evidence="1 2">
    <name type="scientific">Oleoguttula mirabilis</name>
    <dbReference type="NCBI Taxonomy" id="1507867"/>
    <lineage>
        <taxon>Eukaryota</taxon>
        <taxon>Fungi</taxon>
        <taxon>Dikarya</taxon>
        <taxon>Ascomycota</taxon>
        <taxon>Pezizomycotina</taxon>
        <taxon>Dothideomycetes</taxon>
        <taxon>Dothideomycetidae</taxon>
        <taxon>Mycosphaerellales</taxon>
        <taxon>Teratosphaeriaceae</taxon>
        <taxon>Oleoguttula</taxon>
    </lineage>
</organism>
<dbReference type="Proteomes" id="UP001324427">
    <property type="component" value="Unassembled WGS sequence"/>
</dbReference>
<reference evidence="1 2" key="1">
    <citation type="submission" date="2021-11" db="EMBL/GenBank/DDBJ databases">
        <title>Black yeast isolated from Biological Soil Crust.</title>
        <authorList>
            <person name="Kurbessoian T."/>
        </authorList>
    </citation>
    <scope>NUCLEOTIDE SEQUENCE [LARGE SCALE GENOMIC DNA]</scope>
    <source>
        <strain evidence="1 2">CCFEE 5522</strain>
    </source>
</reference>
<evidence type="ECO:0000313" key="1">
    <source>
        <dbReference type="EMBL" id="KAK4540462.1"/>
    </source>
</evidence>
<accession>A0AAV9J653</accession>
<keyword evidence="2" id="KW-1185">Reference proteome</keyword>
<gene>
    <name evidence="1" type="ORF">LTR36_009208</name>
</gene>
<dbReference type="EMBL" id="JAVFHQ010000067">
    <property type="protein sequence ID" value="KAK4540462.1"/>
    <property type="molecule type" value="Genomic_DNA"/>
</dbReference>
<proteinExistence type="predicted"/>
<dbReference type="AlphaFoldDB" id="A0AAV9J653"/>
<evidence type="ECO:0000313" key="2">
    <source>
        <dbReference type="Proteomes" id="UP001324427"/>
    </source>
</evidence>
<sequence>MAIPEDCVQGVLIRSPPADTSTHTAPQLMTTAVPKSALTDPSWLPSPLSAQLGVPLKIKRCQLSERQTYNYSAQLLMLDPDPEDAEFGKSVCDPLKGDVLVVRAAGLGQLDLNLRLRTVQSVVGYIREELGELRIFWRTEYSDRSVKAREIAEARITTVAFGEYRERA</sequence>
<protein>
    <submittedName>
        <fullName evidence="1">Uncharacterized protein</fullName>
    </submittedName>
</protein>